<reference evidence="7 8" key="1">
    <citation type="submission" date="2021-11" db="EMBL/GenBank/DDBJ databases">
        <title>Genome sequence.</title>
        <authorList>
            <person name="Sun Q."/>
        </authorList>
    </citation>
    <scope>NUCLEOTIDE SEQUENCE [LARGE SCALE GENOMIC DNA]</scope>
    <source>
        <strain evidence="7 8">KCTC 12005</strain>
    </source>
</reference>
<feature type="domain" description="HTH lysR-type" evidence="6">
    <location>
        <begin position="1"/>
        <end position="58"/>
    </location>
</feature>
<sequence>MDTEGLKLFLTVLEQGSLTRAAAVLDTSASLLSRKIAQLERECAGSLFHRTGRGVVPSELGRRLVPSAQRILAEAEGMRAEAQSMAGIPSGEVRLGLLPTVAMVIASQLYHEVKFRFPQVSLALYEGYTGQLEEWLDQGKIDVAVMFHYGKGIPQNQDLLAPVDACLIAGHGDPLTSSAHLPFDSLDGLPLVLPSAPSALRVALETLANRRRIRLNPVIEANSIQVQLQLVASGGCYTIIPFHAVVPQLQNGQLQASVITQPSIERWLTLQLTTQRPSTLATREVARGLRGILEDLAEQGAWGTTGRETS</sequence>
<dbReference type="FunFam" id="1.10.10.10:FF:000001">
    <property type="entry name" value="LysR family transcriptional regulator"/>
    <property type="match status" value="1"/>
</dbReference>
<keyword evidence="5" id="KW-0804">Transcription</keyword>
<evidence type="ECO:0000313" key="8">
    <source>
        <dbReference type="Proteomes" id="UP001199260"/>
    </source>
</evidence>
<keyword evidence="3" id="KW-0238">DNA-binding</keyword>
<keyword evidence="2" id="KW-0805">Transcription regulation</keyword>
<dbReference type="GO" id="GO:0003700">
    <property type="term" value="F:DNA-binding transcription factor activity"/>
    <property type="evidence" value="ECO:0007669"/>
    <property type="project" value="InterPro"/>
</dbReference>
<dbReference type="InterPro" id="IPR036388">
    <property type="entry name" value="WH-like_DNA-bd_sf"/>
</dbReference>
<evidence type="ECO:0000256" key="1">
    <source>
        <dbReference type="ARBA" id="ARBA00009437"/>
    </source>
</evidence>
<dbReference type="SUPFAM" id="SSF46785">
    <property type="entry name" value="Winged helix' DNA-binding domain"/>
    <property type="match status" value="1"/>
</dbReference>
<dbReference type="Gene3D" id="1.10.10.10">
    <property type="entry name" value="Winged helix-like DNA-binding domain superfamily/Winged helix DNA-binding domain"/>
    <property type="match status" value="1"/>
</dbReference>
<dbReference type="GO" id="GO:2000142">
    <property type="term" value="P:regulation of DNA-templated transcription initiation"/>
    <property type="evidence" value="ECO:0007669"/>
    <property type="project" value="TreeGrafter"/>
</dbReference>
<dbReference type="RefSeq" id="WP_230771194.1">
    <property type="nucleotide sequence ID" value="NZ_JAJNCT010000005.1"/>
</dbReference>
<comment type="caution">
    <text evidence="7">The sequence shown here is derived from an EMBL/GenBank/DDBJ whole genome shotgun (WGS) entry which is preliminary data.</text>
</comment>
<organism evidence="7 8">
    <name type="scientific">Comamonas koreensis</name>
    <dbReference type="NCBI Taxonomy" id="160825"/>
    <lineage>
        <taxon>Bacteria</taxon>
        <taxon>Pseudomonadati</taxon>
        <taxon>Pseudomonadota</taxon>
        <taxon>Betaproteobacteria</taxon>
        <taxon>Burkholderiales</taxon>
        <taxon>Comamonadaceae</taxon>
        <taxon>Comamonas</taxon>
    </lineage>
</organism>
<evidence type="ECO:0000256" key="4">
    <source>
        <dbReference type="ARBA" id="ARBA00023159"/>
    </source>
</evidence>
<name>A0AAW4XSY7_9BURK</name>
<gene>
    <name evidence="7" type="ORF">LPW39_02950</name>
</gene>
<dbReference type="EMBL" id="JAJNCT010000005">
    <property type="protein sequence ID" value="MCD2164089.1"/>
    <property type="molecule type" value="Genomic_DNA"/>
</dbReference>
<proteinExistence type="inferred from homology"/>
<dbReference type="Pfam" id="PF00126">
    <property type="entry name" value="HTH_1"/>
    <property type="match status" value="1"/>
</dbReference>
<dbReference type="InterPro" id="IPR005119">
    <property type="entry name" value="LysR_subst-bd"/>
</dbReference>
<dbReference type="PROSITE" id="PS50931">
    <property type="entry name" value="HTH_LYSR"/>
    <property type="match status" value="1"/>
</dbReference>
<accession>A0AAW4XSY7</accession>
<dbReference type="AlphaFoldDB" id="A0AAW4XSY7"/>
<comment type="similarity">
    <text evidence="1">Belongs to the LysR transcriptional regulatory family.</text>
</comment>
<dbReference type="Pfam" id="PF03466">
    <property type="entry name" value="LysR_substrate"/>
    <property type="match status" value="1"/>
</dbReference>
<evidence type="ECO:0000256" key="3">
    <source>
        <dbReference type="ARBA" id="ARBA00023125"/>
    </source>
</evidence>
<dbReference type="InterPro" id="IPR000847">
    <property type="entry name" value="LysR_HTH_N"/>
</dbReference>
<dbReference type="PANTHER" id="PTHR30293">
    <property type="entry name" value="TRANSCRIPTIONAL REGULATORY PROTEIN NAC-RELATED"/>
    <property type="match status" value="1"/>
</dbReference>
<dbReference type="PANTHER" id="PTHR30293:SF0">
    <property type="entry name" value="NITROGEN ASSIMILATION REGULATORY PROTEIN NAC"/>
    <property type="match status" value="1"/>
</dbReference>
<evidence type="ECO:0000259" key="6">
    <source>
        <dbReference type="PROSITE" id="PS50931"/>
    </source>
</evidence>
<dbReference type="Gene3D" id="3.40.190.290">
    <property type="match status" value="1"/>
</dbReference>
<keyword evidence="4" id="KW-0010">Activator</keyword>
<evidence type="ECO:0000256" key="2">
    <source>
        <dbReference type="ARBA" id="ARBA00023015"/>
    </source>
</evidence>
<dbReference type="GO" id="GO:0003677">
    <property type="term" value="F:DNA binding"/>
    <property type="evidence" value="ECO:0007669"/>
    <property type="project" value="UniProtKB-KW"/>
</dbReference>
<evidence type="ECO:0000313" key="7">
    <source>
        <dbReference type="EMBL" id="MCD2164089.1"/>
    </source>
</evidence>
<dbReference type="SUPFAM" id="SSF53850">
    <property type="entry name" value="Periplasmic binding protein-like II"/>
    <property type="match status" value="1"/>
</dbReference>
<protein>
    <submittedName>
        <fullName evidence="7">LysR substrate-binding domain-containing protein</fullName>
    </submittedName>
</protein>
<dbReference type="InterPro" id="IPR036390">
    <property type="entry name" value="WH_DNA-bd_sf"/>
</dbReference>
<evidence type="ECO:0000256" key="5">
    <source>
        <dbReference type="ARBA" id="ARBA00023163"/>
    </source>
</evidence>
<dbReference type="Proteomes" id="UP001199260">
    <property type="component" value="Unassembled WGS sequence"/>
</dbReference>
<keyword evidence="8" id="KW-1185">Reference proteome</keyword>